<gene>
    <name evidence="4" type="ORF">FM996_13040</name>
</gene>
<sequence>MTRVVNVAFQGGGARLITLIAAADAIKGLQNDGKIAVKAVAGSSAGSLAAFLLTQNIKYDDLKKAIRRKDKEIRKNFPRFGKFRGWLFVLWFMLTGKTVYDVRKFDALLEDIFRELGLDVRRSLSDFESDIKLHIMISDVYQARSAPCHMGDTLRHALRASCSIPVVFASYARDDHGQQVDGGVFDNLPTEILAESAGGTPVFAIGFSPRPIRSAKSSAGYLFALISSMISQRETRSRAIVGVKNVLPLETALDTFDFHDIVGVGLDEEYDHVKEQTRNFFLGWLNGAHSDADQQRYTAPIKLRDTETRLVAFIEESWRHAVGINRYVRFKVDAHSLLQANSPDQLFVEQLSEIPPGKVVPGVILPLVNGDGARSRTECHIRVDGPDGETVPFTEFIVERQIGDGRKRDDVVLLINDDLTKYSGRSLYILKKETRYGFMAPLRDAGHDMLSVRSGYWNAEEVSIQLNVPVEFGPVEAAWDGFGEAGAPVARRPPDREFNAGMTPIFAVSRPSPRDSGIRLLLTRAGSNR</sequence>
<proteinExistence type="predicted"/>
<dbReference type="SUPFAM" id="SSF52151">
    <property type="entry name" value="FabD/lysophospholipase-like"/>
    <property type="match status" value="1"/>
</dbReference>
<keyword evidence="2" id="KW-0378">Hydrolase</keyword>
<organism evidence="4 5">
    <name type="scientific">Methylosinus sporium</name>
    <dbReference type="NCBI Taxonomy" id="428"/>
    <lineage>
        <taxon>Bacteria</taxon>
        <taxon>Pseudomonadati</taxon>
        <taxon>Pseudomonadota</taxon>
        <taxon>Alphaproteobacteria</taxon>
        <taxon>Hyphomicrobiales</taxon>
        <taxon>Methylocystaceae</taxon>
        <taxon>Methylosinus</taxon>
    </lineage>
</organism>
<evidence type="ECO:0000313" key="4">
    <source>
        <dbReference type="EMBL" id="TRL31988.1"/>
    </source>
</evidence>
<evidence type="ECO:0000259" key="3">
    <source>
        <dbReference type="PROSITE" id="PS51635"/>
    </source>
</evidence>
<feature type="active site" description="Proton acceptor" evidence="2">
    <location>
        <position position="181"/>
    </location>
</feature>
<feature type="short sequence motif" description="GXSXG" evidence="2">
    <location>
        <begin position="42"/>
        <end position="46"/>
    </location>
</feature>
<protein>
    <submittedName>
        <fullName evidence="4">Patatin-like phospholipase family protein</fullName>
    </submittedName>
</protein>
<dbReference type="Pfam" id="PF01734">
    <property type="entry name" value="Patatin"/>
    <property type="match status" value="1"/>
</dbReference>
<feature type="short sequence motif" description="DGA/G" evidence="2">
    <location>
        <begin position="181"/>
        <end position="183"/>
    </location>
</feature>
<name>A0A549SQU5_METSR</name>
<dbReference type="PROSITE" id="PS51635">
    <property type="entry name" value="PNPLA"/>
    <property type="match status" value="1"/>
</dbReference>
<evidence type="ECO:0000256" key="2">
    <source>
        <dbReference type="PROSITE-ProRule" id="PRU01161"/>
    </source>
</evidence>
<evidence type="ECO:0000256" key="1">
    <source>
        <dbReference type="ARBA" id="ARBA00023098"/>
    </source>
</evidence>
<comment type="caution">
    <text evidence="4">The sequence shown here is derived from an EMBL/GenBank/DDBJ whole genome shotgun (WGS) entry which is preliminary data.</text>
</comment>
<dbReference type="InterPro" id="IPR016035">
    <property type="entry name" value="Acyl_Trfase/lysoPLipase"/>
</dbReference>
<dbReference type="AlphaFoldDB" id="A0A549SQU5"/>
<dbReference type="Gene3D" id="3.40.1090.10">
    <property type="entry name" value="Cytosolic phospholipase A2 catalytic domain"/>
    <property type="match status" value="2"/>
</dbReference>
<dbReference type="Proteomes" id="UP000316781">
    <property type="component" value="Unassembled WGS sequence"/>
</dbReference>
<keyword evidence="1 2" id="KW-0443">Lipid metabolism</keyword>
<dbReference type="RefSeq" id="WP_142863372.1">
    <property type="nucleotide sequence ID" value="NZ_VJMF01000049.1"/>
</dbReference>
<comment type="caution">
    <text evidence="2">Lacks conserved residue(s) required for the propagation of feature annotation.</text>
</comment>
<feature type="active site" description="Nucleophile" evidence="2">
    <location>
        <position position="44"/>
    </location>
</feature>
<dbReference type="GO" id="GO:0016787">
    <property type="term" value="F:hydrolase activity"/>
    <property type="evidence" value="ECO:0007669"/>
    <property type="project" value="UniProtKB-UniRule"/>
</dbReference>
<feature type="domain" description="PNPLA" evidence="3">
    <location>
        <begin position="7"/>
        <end position="194"/>
    </location>
</feature>
<evidence type="ECO:0000313" key="5">
    <source>
        <dbReference type="Proteomes" id="UP000316781"/>
    </source>
</evidence>
<dbReference type="GO" id="GO:0016042">
    <property type="term" value="P:lipid catabolic process"/>
    <property type="evidence" value="ECO:0007669"/>
    <property type="project" value="UniProtKB-UniRule"/>
</dbReference>
<dbReference type="InterPro" id="IPR002641">
    <property type="entry name" value="PNPLA_dom"/>
</dbReference>
<keyword evidence="2" id="KW-0442">Lipid degradation</keyword>
<dbReference type="EMBL" id="VJMF01000049">
    <property type="protein sequence ID" value="TRL31988.1"/>
    <property type="molecule type" value="Genomic_DNA"/>
</dbReference>
<reference evidence="4 5" key="1">
    <citation type="submission" date="2019-07" db="EMBL/GenBank/DDBJ databases">
        <title>Ln-dependent methylotrophs.</title>
        <authorList>
            <person name="Tani A."/>
        </authorList>
    </citation>
    <scope>NUCLEOTIDE SEQUENCE [LARGE SCALE GENOMIC DNA]</scope>
    <source>
        <strain evidence="4 5">SM89A</strain>
    </source>
</reference>
<accession>A0A549SQU5</accession>